<evidence type="ECO:0000256" key="1">
    <source>
        <dbReference type="SAM" id="Phobius"/>
    </source>
</evidence>
<keyword evidence="3" id="KW-1185">Reference proteome</keyword>
<keyword evidence="1" id="KW-1133">Transmembrane helix</keyword>
<keyword evidence="1" id="KW-0472">Membrane</keyword>
<dbReference type="EMBL" id="JAQQKV010000001">
    <property type="protein sequence ID" value="MDC7675678.1"/>
    <property type="molecule type" value="Genomic_DNA"/>
</dbReference>
<comment type="caution">
    <text evidence="2">The sequence shown here is derived from an EMBL/GenBank/DDBJ whole genome shotgun (WGS) entry which is preliminary data.</text>
</comment>
<gene>
    <name evidence="2" type="ORF">PQU98_06040</name>
</gene>
<keyword evidence="1" id="KW-0812">Transmembrane</keyword>
<feature type="transmembrane region" description="Helical" evidence="1">
    <location>
        <begin position="86"/>
        <end position="106"/>
    </location>
</feature>
<sequence length="123" mass="14207">METPHLQAEAEPQFKRYIHFFDHYLSHPRQPLSRLMHYAAIAISATTLLVAIWDGNPLLFLAGLIVSYALAWLAHTVVEKHDGSKLIYPLWALIADFHIVLLTMIGQIDVRRRVARHDHDYRA</sequence>
<proteinExistence type="predicted"/>
<feature type="transmembrane region" description="Helical" evidence="1">
    <location>
        <begin position="58"/>
        <end position="74"/>
    </location>
</feature>
<reference evidence="2 3" key="1">
    <citation type="submission" date="2023-01" db="EMBL/GenBank/DDBJ databases">
        <title>Novel species of the genus Asticcacaulis isolated from rivers.</title>
        <authorList>
            <person name="Lu H."/>
        </authorList>
    </citation>
    <scope>NUCLEOTIDE SEQUENCE [LARGE SCALE GENOMIC DNA]</scope>
    <source>
        <strain evidence="2 3">LKC15W</strain>
    </source>
</reference>
<dbReference type="PANTHER" id="PTHR34205">
    <property type="entry name" value="TRANSMEMBRANE PROTEIN"/>
    <property type="match status" value="1"/>
</dbReference>
<evidence type="ECO:0000313" key="3">
    <source>
        <dbReference type="Proteomes" id="UP001218579"/>
    </source>
</evidence>
<dbReference type="InterPro" id="IPR009305">
    <property type="entry name" value="Mpo1-like"/>
</dbReference>
<dbReference type="Proteomes" id="UP001218579">
    <property type="component" value="Unassembled WGS sequence"/>
</dbReference>
<protein>
    <submittedName>
        <fullName evidence="2">DUF962 domain-containing protein</fullName>
    </submittedName>
</protein>
<dbReference type="RefSeq" id="WP_272744004.1">
    <property type="nucleotide sequence ID" value="NZ_JAQQKV010000001.1"/>
</dbReference>
<organism evidence="2 3">
    <name type="scientific">Asticcacaulis machinosus</name>
    <dbReference type="NCBI Taxonomy" id="2984211"/>
    <lineage>
        <taxon>Bacteria</taxon>
        <taxon>Pseudomonadati</taxon>
        <taxon>Pseudomonadota</taxon>
        <taxon>Alphaproteobacteria</taxon>
        <taxon>Caulobacterales</taxon>
        <taxon>Caulobacteraceae</taxon>
        <taxon>Asticcacaulis</taxon>
    </lineage>
</organism>
<accession>A0ABT5HHK0</accession>
<name>A0ABT5HHK0_9CAUL</name>
<dbReference type="Pfam" id="PF06127">
    <property type="entry name" value="Mpo1-like"/>
    <property type="match status" value="1"/>
</dbReference>
<feature type="transmembrane region" description="Helical" evidence="1">
    <location>
        <begin position="35"/>
        <end position="53"/>
    </location>
</feature>
<evidence type="ECO:0000313" key="2">
    <source>
        <dbReference type="EMBL" id="MDC7675678.1"/>
    </source>
</evidence>
<dbReference type="PANTHER" id="PTHR34205:SF2">
    <property type="entry name" value="DUF962 DOMAIN-CONTAINING PROTEIN"/>
    <property type="match status" value="1"/>
</dbReference>